<feature type="domain" description="Fibronectin type-III" evidence="7">
    <location>
        <begin position="390"/>
        <end position="478"/>
    </location>
</feature>
<keyword evidence="9" id="KW-1185">Reference proteome</keyword>
<feature type="chain" id="PRO_5016468486" description="Fibronectin type-III domain-containing protein" evidence="6">
    <location>
        <begin position="23"/>
        <end position="915"/>
    </location>
</feature>
<dbReference type="SUPFAM" id="SSF51126">
    <property type="entry name" value="Pectin lyase-like"/>
    <property type="match status" value="1"/>
</dbReference>
<dbReference type="Pfam" id="PF00041">
    <property type="entry name" value="fn3"/>
    <property type="match status" value="2"/>
</dbReference>
<accession>A0A329QJD4</accession>
<dbReference type="PANTHER" id="PTHR31683">
    <property type="entry name" value="PECTATE LYASE 18-RELATED"/>
    <property type="match status" value="1"/>
</dbReference>
<dbReference type="SUPFAM" id="SSF49899">
    <property type="entry name" value="Concanavalin A-like lectins/glucanases"/>
    <property type="match status" value="1"/>
</dbReference>
<dbReference type="InterPro" id="IPR012334">
    <property type="entry name" value="Pectin_lyas_fold"/>
</dbReference>
<evidence type="ECO:0000256" key="2">
    <source>
        <dbReference type="ARBA" id="ARBA00023295"/>
    </source>
</evidence>
<dbReference type="InterPro" id="IPR003961">
    <property type="entry name" value="FN3_dom"/>
</dbReference>
<name>A0A329QJD4_9ACTN</name>
<keyword evidence="2" id="KW-0326">Glycosidase</keyword>
<keyword evidence="6" id="KW-0732">Signal</keyword>
<dbReference type="InterPro" id="IPR013320">
    <property type="entry name" value="ConA-like_dom_sf"/>
</dbReference>
<dbReference type="CDD" id="cd00063">
    <property type="entry name" value="FN3"/>
    <property type="match status" value="2"/>
</dbReference>
<feature type="compositionally biased region" description="Acidic residues" evidence="5">
    <location>
        <begin position="197"/>
        <end position="209"/>
    </location>
</feature>
<evidence type="ECO:0000256" key="1">
    <source>
        <dbReference type="ARBA" id="ARBA00023239"/>
    </source>
</evidence>
<dbReference type="GO" id="GO:0000272">
    <property type="term" value="P:polysaccharide catabolic process"/>
    <property type="evidence" value="ECO:0007669"/>
    <property type="project" value="UniProtKB-KW"/>
</dbReference>
<dbReference type="Gene3D" id="2.60.120.560">
    <property type="entry name" value="Exo-inulinase, domain 1"/>
    <property type="match status" value="2"/>
</dbReference>
<keyword evidence="4" id="KW-0964">Secreted</keyword>
<evidence type="ECO:0000256" key="4">
    <source>
        <dbReference type="RuleBase" id="RU361173"/>
    </source>
</evidence>
<gene>
    <name evidence="8" type="ORF">DPM12_16775</name>
</gene>
<proteinExistence type="inferred from homology"/>
<dbReference type="EMBL" id="QMIG01000020">
    <property type="protein sequence ID" value="RAW11482.1"/>
    <property type="molecule type" value="Genomic_DNA"/>
</dbReference>
<dbReference type="Proteomes" id="UP000250462">
    <property type="component" value="Unassembled WGS sequence"/>
</dbReference>
<keyword evidence="1 4" id="KW-0456">Lyase</keyword>
<comment type="similarity">
    <text evidence="4">Belongs to the polysaccharide lyase 1 family.</text>
</comment>
<dbReference type="OrthoDB" id="8660908at2"/>
<evidence type="ECO:0000313" key="9">
    <source>
        <dbReference type="Proteomes" id="UP000250462"/>
    </source>
</evidence>
<comment type="subcellular location">
    <subcellularLocation>
        <location evidence="4">Secreted</location>
    </subcellularLocation>
</comment>
<keyword evidence="4" id="KW-0119">Carbohydrate metabolism</keyword>
<sequence>MVAVPGLALIASAALTAMPATAEPVVLLSDEFETGDSQWTTAGGDWSIRGPAGSRIYHQADTHRNARAFAGETGWTDVSVRAEVEPLAFDGTGLAAVLARVQDEETYYYLTLRSNDNVEINKLEDGSRTLLAGTSFPVDAGESYTLRLDVEGDQLTGYVDGEPLVSATDGQFIAGEVGLKTFNGSADFDHVEVVELEEDPGNGEPDPPDPPDGAIFHDDFSSGDDAWSTSGGSWSITDEQVYRQGSDDRNARAFAGEDDWQNITAEAEVTPLTGSGSSSLTALLGRVQGTETYYYLTLRNNGRLEINRLDDGSRTELAGTSLDVRHEQTYTLALEMWFDELTAYVDGEPVLTATDDAFPSGGIGVKTFNATAEFDDVVVTAQEDTEPPAAPADLRVTATSSSNVGLAWDPSTDDDQVAGYDIYQVGSPDELVGTTGDTALTVTGLHLDGSYEFYAVARDRAGNVSQPSEVIAASTRTPEPASGLEATSVSATSVGLEWEPSPDHGALDGYEVFQVGSPDRLMGTTGATSFPVTGLEAETTYEFYVVAVDDAGVASEPSGTVVVTTGEMPEVPPVETPIGYASLNGGTTGGFGHEHVDEVVLSEYWADSEYDEPGEALFQLLHEHRYGPEDEGLVVYVDMTIREDEFGRSKFDITDSQNVSLLGVSDGEHGSAGEFDGVGFTVRRSHNVVFRNLEFHHVSQGEGTAIEVTDDSTNLWIDHNEFYSEPPQENDDSDYYDGLIDIKRNAEYVTVSWNYLHDHWKTMLLGHTDSESLKPDKITYHHNWFRNVNSRLPLIRYAEVHMLNNYFQDVIDTAINARMGAQVLVEANYFENVGSGEPDPTTGFTKGPVGWFYGSSETGYWNLQDNVYVDTPHGHLESTTDFTVPYEYGGDAHTAEDARELVQQFAGIGVIDINP</sequence>
<feature type="signal peptide" evidence="6">
    <location>
        <begin position="1"/>
        <end position="22"/>
    </location>
</feature>
<dbReference type="SMART" id="SM00656">
    <property type="entry name" value="Amb_all"/>
    <property type="match status" value="1"/>
</dbReference>
<dbReference type="Gene3D" id="2.160.20.10">
    <property type="entry name" value="Single-stranded right-handed beta-helix, Pectin lyase-like"/>
    <property type="match status" value="1"/>
</dbReference>
<dbReference type="PANTHER" id="PTHR31683:SF18">
    <property type="entry name" value="PECTATE LYASE 21-RELATED"/>
    <property type="match status" value="1"/>
</dbReference>
<evidence type="ECO:0000259" key="7">
    <source>
        <dbReference type="PROSITE" id="PS50853"/>
    </source>
</evidence>
<evidence type="ECO:0000256" key="3">
    <source>
        <dbReference type="ARBA" id="ARBA00023326"/>
    </source>
</evidence>
<dbReference type="InterPro" id="IPR045032">
    <property type="entry name" value="PEL"/>
</dbReference>
<dbReference type="GO" id="GO:0016798">
    <property type="term" value="F:hydrolase activity, acting on glycosyl bonds"/>
    <property type="evidence" value="ECO:0007669"/>
    <property type="project" value="UniProtKB-KW"/>
</dbReference>
<dbReference type="SMART" id="SM00060">
    <property type="entry name" value="FN3"/>
    <property type="match status" value="2"/>
</dbReference>
<comment type="caution">
    <text evidence="8">The sequence shown here is derived from an EMBL/GenBank/DDBJ whole genome shotgun (WGS) entry which is preliminary data.</text>
</comment>
<reference evidence="8 9" key="1">
    <citation type="submission" date="2018-06" db="EMBL/GenBank/DDBJ databases">
        <title>Phytoactinopolyspora halophila sp. nov., a novel halophilic actinomycete isolated from a saline soil in China.</title>
        <authorList>
            <person name="Tang S.-K."/>
        </authorList>
    </citation>
    <scope>NUCLEOTIDE SEQUENCE [LARGE SCALE GENOMIC DNA]</scope>
    <source>
        <strain evidence="8 9">YIM 96934</strain>
    </source>
</reference>
<dbReference type="InterPro" id="IPR002022">
    <property type="entry name" value="Pec_lyase"/>
</dbReference>
<keyword evidence="3 4" id="KW-0624">Polysaccharide degradation</keyword>
<dbReference type="RefSeq" id="WP_112259493.1">
    <property type="nucleotide sequence ID" value="NZ_QMIG01000020.1"/>
</dbReference>
<dbReference type="GO" id="GO:0005576">
    <property type="term" value="C:extracellular region"/>
    <property type="evidence" value="ECO:0007669"/>
    <property type="project" value="UniProtKB-SubCell"/>
</dbReference>
<dbReference type="Pfam" id="PF00544">
    <property type="entry name" value="Pectate_lyase_4"/>
    <property type="match status" value="1"/>
</dbReference>
<dbReference type="InterPro" id="IPR011050">
    <property type="entry name" value="Pectin_lyase_fold/virulence"/>
</dbReference>
<dbReference type="AlphaFoldDB" id="A0A329QJD4"/>
<dbReference type="SUPFAM" id="SSF49265">
    <property type="entry name" value="Fibronectin type III"/>
    <property type="match status" value="1"/>
</dbReference>
<dbReference type="InterPro" id="IPR036116">
    <property type="entry name" value="FN3_sf"/>
</dbReference>
<organism evidence="8 9">
    <name type="scientific">Phytoactinopolyspora halophila</name>
    <dbReference type="NCBI Taxonomy" id="1981511"/>
    <lineage>
        <taxon>Bacteria</taxon>
        <taxon>Bacillati</taxon>
        <taxon>Actinomycetota</taxon>
        <taxon>Actinomycetes</taxon>
        <taxon>Jiangellales</taxon>
        <taxon>Jiangellaceae</taxon>
        <taxon>Phytoactinopolyspora</taxon>
    </lineage>
</organism>
<dbReference type="PROSITE" id="PS50853">
    <property type="entry name" value="FN3"/>
    <property type="match status" value="2"/>
</dbReference>
<evidence type="ECO:0000256" key="5">
    <source>
        <dbReference type="SAM" id="MobiDB-lite"/>
    </source>
</evidence>
<keyword evidence="2" id="KW-0378">Hydrolase</keyword>
<evidence type="ECO:0000313" key="8">
    <source>
        <dbReference type="EMBL" id="RAW11482.1"/>
    </source>
</evidence>
<feature type="region of interest" description="Disordered" evidence="5">
    <location>
        <begin position="197"/>
        <end position="233"/>
    </location>
</feature>
<dbReference type="InterPro" id="IPR013783">
    <property type="entry name" value="Ig-like_fold"/>
</dbReference>
<dbReference type="GO" id="GO:0030570">
    <property type="term" value="F:pectate lyase activity"/>
    <property type="evidence" value="ECO:0007669"/>
    <property type="project" value="InterPro"/>
</dbReference>
<feature type="domain" description="Fibronectin type-III" evidence="7">
    <location>
        <begin position="480"/>
        <end position="568"/>
    </location>
</feature>
<evidence type="ECO:0000256" key="6">
    <source>
        <dbReference type="SAM" id="SignalP"/>
    </source>
</evidence>
<protein>
    <recommendedName>
        <fullName evidence="7">Fibronectin type-III domain-containing protein</fullName>
    </recommendedName>
</protein>
<dbReference type="Gene3D" id="2.60.40.10">
    <property type="entry name" value="Immunoglobulins"/>
    <property type="match status" value="2"/>
</dbReference>